<dbReference type="Pfam" id="PF01743">
    <property type="entry name" value="PolyA_pol"/>
    <property type="match status" value="1"/>
</dbReference>
<dbReference type="Proteomes" id="UP001218788">
    <property type="component" value="Unassembled WGS sequence"/>
</dbReference>
<dbReference type="InterPro" id="IPR043519">
    <property type="entry name" value="NT_sf"/>
</dbReference>
<dbReference type="PANTHER" id="PTHR47545:SF1">
    <property type="entry name" value="MULTIFUNCTIONAL CCA PROTEIN"/>
    <property type="match status" value="1"/>
</dbReference>
<feature type="binding site" evidence="11">
    <location>
        <position position="137"/>
    </location>
    <ligand>
        <name>CTP</name>
        <dbReference type="ChEBI" id="CHEBI:37563"/>
    </ligand>
</feature>
<feature type="binding site" evidence="11">
    <location>
        <position position="140"/>
    </location>
    <ligand>
        <name>CTP</name>
        <dbReference type="ChEBI" id="CHEBI:37563"/>
    </ligand>
</feature>
<evidence type="ECO:0000256" key="7">
    <source>
        <dbReference type="ARBA" id="ARBA00022800"/>
    </source>
</evidence>
<feature type="binding site" evidence="11">
    <location>
        <position position="11"/>
    </location>
    <ligand>
        <name>ATP</name>
        <dbReference type="ChEBI" id="CHEBI:30616"/>
    </ligand>
</feature>
<reference evidence="14 15" key="1">
    <citation type="submission" date="2022-10" db="EMBL/GenBank/DDBJ databases">
        <title>Alteromonas sp. chi3 Genome sequencing.</title>
        <authorList>
            <person name="Park S."/>
        </authorList>
    </citation>
    <scope>NUCLEOTIDE SEQUENCE [LARGE SCALE GENOMIC DNA]</scope>
    <source>
        <strain evidence="15">chi3</strain>
    </source>
</reference>
<dbReference type="CDD" id="cd05398">
    <property type="entry name" value="NT_ClassII-CCAase"/>
    <property type="match status" value="1"/>
</dbReference>
<evidence type="ECO:0000256" key="5">
    <source>
        <dbReference type="ARBA" id="ARBA00022723"/>
    </source>
</evidence>
<feature type="binding site" evidence="11">
    <location>
        <position position="140"/>
    </location>
    <ligand>
        <name>ATP</name>
        <dbReference type="ChEBI" id="CHEBI:30616"/>
    </ligand>
</feature>
<evidence type="ECO:0000313" key="14">
    <source>
        <dbReference type="EMBL" id="MDC8832645.1"/>
    </source>
</evidence>
<evidence type="ECO:0000259" key="13">
    <source>
        <dbReference type="Pfam" id="PF12627"/>
    </source>
</evidence>
<organism evidence="14 15">
    <name type="scientific">Alteromonas gilva</name>
    <dbReference type="NCBI Taxonomy" id="2987522"/>
    <lineage>
        <taxon>Bacteria</taxon>
        <taxon>Pseudomonadati</taxon>
        <taxon>Pseudomonadota</taxon>
        <taxon>Gammaproteobacteria</taxon>
        <taxon>Alteromonadales</taxon>
        <taxon>Alteromonadaceae</taxon>
        <taxon>Alteromonas/Salinimonas group</taxon>
        <taxon>Alteromonas</taxon>
    </lineage>
</organism>
<comment type="function">
    <text evidence="11">Catalyzes the addition and repair of the essential 3'-terminal CCA sequence in tRNAs without using a nucleic acid template. Adds these three nucleotides in the order of C, C, and A to the tRNA nucleotide-73, using CTP and ATP as substrates and producing inorganic pyrophosphate. tRNA 3'-terminal CCA addition is required both for tRNA processing and repair. Also involved in tRNA surveillance by mediating tandem CCA addition to generate a CCACCA at the 3' terminus of unstable tRNAs. While stable tRNAs receive only 3'-terminal CCA, unstable tRNAs are marked with CCACCA and rapidly degraded.</text>
</comment>
<protein>
    <recommendedName>
        <fullName evidence="11">CCA-adding enzyme</fullName>
        <ecNumber evidence="11">2.7.7.72</ecNumber>
    </recommendedName>
    <alternativeName>
        <fullName evidence="11">CCA tRNA nucleotidyltransferase</fullName>
    </alternativeName>
    <alternativeName>
        <fullName evidence="11">tRNA CCA-pyrophosphorylase</fullName>
    </alternativeName>
    <alternativeName>
        <fullName evidence="11">tRNA adenylyl-/cytidylyl- transferase</fullName>
    </alternativeName>
    <alternativeName>
        <fullName evidence="11">tRNA nucleotidyltransferase</fullName>
    </alternativeName>
    <alternativeName>
        <fullName evidence="11">tRNA-NT</fullName>
    </alternativeName>
</protein>
<keyword evidence="9 11" id="KW-0460">Magnesium</keyword>
<keyword evidence="15" id="KW-1185">Reference proteome</keyword>
<keyword evidence="2 11" id="KW-0808">Transferase</keyword>
<evidence type="ECO:0000256" key="2">
    <source>
        <dbReference type="ARBA" id="ARBA00022679"/>
    </source>
</evidence>
<dbReference type="EMBL" id="JAQQXP010000003">
    <property type="protein sequence ID" value="MDC8832645.1"/>
    <property type="molecule type" value="Genomic_DNA"/>
</dbReference>
<sequence>MQVYLVGGAVRDSLLKRPVTDRDWVVVGATADQLIAQGYTQVGKDFPVFLHPKTQEEYALARTERKTGSGYGGFTCNASPHVTLEEDLQRRDLTINAMAQDSNGELIDPFNGAIDLADRVLRHVSDAFSEDPLRIFRVARFAARYAYLGFSVAPATMTLMQRMSATADILALSPERVWQETRRSLMERSPQIYFDILQQSGALSAWMPELSPLRQDSERAAMLQRAADSAQSLETRWASLLFALPQQDIQALQTRLKVPNQAADNAQLAAQFIGDVAQYCTDSEWLLNLFNVCDAWRRPERLERLLTLLPIVYAEDASRYLSVIKAALAAAQAVDVQQIISAGFKGPGIKEQLTQQRLEQISQVST</sequence>
<keyword evidence="10 11" id="KW-0694">RNA-binding</keyword>
<comment type="caution">
    <text evidence="14">The sequence shown here is derived from an EMBL/GenBank/DDBJ whole genome shotgun (WGS) entry which is preliminary data.</text>
</comment>
<comment type="cofactor">
    <cofactor evidence="1 11">
        <name>Mg(2+)</name>
        <dbReference type="ChEBI" id="CHEBI:18420"/>
    </cofactor>
</comment>
<evidence type="ECO:0000256" key="3">
    <source>
        <dbReference type="ARBA" id="ARBA00022694"/>
    </source>
</evidence>
<feature type="binding site" evidence="11">
    <location>
        <position position="91"/>
    </location>
    <ligand>
        <name>CTP</name>
        <dbReference type="ChEBI" id="CHEBI:37563"/>
    </ligand>
</feature>
<accession>A0ABT5L6H5</accession>
<evidence type="ECO:0000256" key="4">
    <source>
        <dbReference type="ARBA" id="ARBA00022695"/>
    </source>
</evidence>
<dbReference type="RefSeq" id="WP_273642490.1">
    <property type="nucleotide sequence ID" value="NZ_JAQQXP010000003.1"/>
</dbReference>
<evidence type="ECO:0000256" key="6">
    <source>
        <dbReference type="ARBA" id="ARBA00022741"/>
    </source>
</evidence>
<dbReference type="InterPro" id="IPR050124">
    <property type="entry name" value="tRNA_CCA-adding_enzyme"/>
</dbReference>
<feature type="binding site" evidence="11">
    <location>
        <position position="8"/>
    </location>
    <ligand>
        <name>CTP</name>
        <dbReference type="ChEBI" id="CHEBI:37563"/>
    </ligand>
</feature>
<keyword evidence="8 11" id="KW-0067">ATP-binding</keyword>
<evidence type="ECO:0000256" key="9">
    <source>
        <dbReference type="ARBA" id="ARBA00022842"/>
    </source>
</evidence>
<dbReference type="Gene3D" id="3.30.460.10">
    <property type="entry name" value="Beta Polymerase, domain 2"/>
    <property type="match status" value="1"/>
</dbReference>
<dbReference type="PIRSF" id="PIRSF000813">
    <property type="entry name" value="CCA_bact"/>
    <property type="match status" value="1"/>
</dbReference>
<dbReference type="HAMAP" id="MF_01262">
    <property type="entry name" value="CCA_bact_type2"/>
    <property type="match status" value="1"/>
</dbReference>
<comment type="catalytic activity">
    <reaction evidence="11">
        <text>a tRNA with a 3' CCA end + 2 CTP + ATP = a tRNA with a 3' CCACCA end + 3 diphosphate</text>
        <dbReference type="Rhea" id="RHEA:76235"/>
        <dbReference type="Rhea" id="RHEA-COMP:10468"/>
        <dbReference type="Rhea" id="RHEA-COMP:18655"/>
        <dbReference type="ChEBI" id="CHEBI:30616"/>
        <dbReference type="ChEBI" id="CHEBI:33019"/>
        <dbReference type="ChEBI" id="CHEBI:37563"/>
        <dbReference type="ChEBI" id="CHEBI:83071"/>
        <dbReference type="ChEBI" id="CHEBI:195187"/>
    </reaction>
</comment>
<dbReference type="Pfam" id="PF12627">
    <property type="entry name" value="PolyA_pol_RNAbd"/>
    <property type="match status" value="1"/>
</dbReference>
<feature type="domain" description="Poly A polymerase head" evidence="12">
    <location>
        <begin position="3"/>
        <end position="122"/>
    </location>
</feature>
<dbReference type="PANTHER" id="PTHR47545">
    <property type="entry name" value="MULTIFUNCTIONAL CCA PROTEIN"/>
    <property type="match status" value="1"/>
</dbReference>
<evidence type="ECO:0000259" key="12">
    <source>
        <dbReference type="Pfam" id="PF01743"/>
    </source>
</evidence>
<dbReference type="InterPro" id="IPR032828">
    <property type="entry name" value="PolyA_RNA-bd"/>
</dbReference>
<keyword evidence="3 11" id="KW-0819">tRNA processing</keyword>
<feature type="binding site" evidence="11">
    <location>
        <position position="8"/>
    </location>
    <ligand>
        <name>ATP</name>
        <dbReference type="ChEBI" id="CHEBI:30616"/>
    </ligand>
</feature>
<evidence type="ECO:0000256" key="1">
    <source>
        <dbReference type="ARBA" id="ARBA00001946"/>
    </source>
</evidence>
<feature type="domain" description="tRNA nucleotidyltransferase/poly(A) polymerase RNA and SrmB- binding" evidence="13">
    <location>
        <begin position="149"/>
        <end position="211"/>
    </location>
</feature>
<dbReference type="SUPFAM" id="SSF81301">
    <property type="entry name" value="Nucleotidyltransferase"/>
    <property type="match status" value="1"/>
</dbReference>
<evidence type="ECO:0000256" key="8">
    <source>
        <dbReference type="ARBA" id="ARBA00022840"/>
    </source>
</evidence>
<dbReference type="InterPro" id="IPR012006">
    <property type="entry name" value="CCA_bact"/>
</dbReference>
<evidence type="ECO:0000256" key="10">
    <source>
        <dbReference type="ARBA" id="ARBA00022884"/>
    </source>
</evidence>
<keyword evidence="7 11" id="KW-0692">RNA repair</keyword>
<comment type="miscellaneous">
    <text evidence="11">A single active site specifically recognizes both ATP and CTP and is responsible for their addition.</text>
</comment>
<comment type="similarity">
    <text evidence="11">Belongs to the tRNA nucleotidyltransferase/poly(A) polymerase family. Bacterial CCA-adding enzyme type 2 subfamily.</text>
</comment>
<evidence type="ECO:0000313" key="15">
    <source>
        <dbReference type="Proteomes" id="UP001218788"/>
    </source>
</evidence>
<proteinExistence type="inferred from homology"/>
<evidence type="ECO:0000256" key="11">
    <source>
        <dbReference type="HAMAP-Rule" id="MF_01262"/>
    </source>
</evidence>
<feature type="binding site" evidence="11">
    <location>
        <position position="137"/>
    </location>
    <ligand>
        <name>ATP</name>
        <dbReference type="ChEBI" id="CHEBI:30616"/>
    </ligand>
</feature>
<feature type="binding site" evidence="11">
    <location>
        <position position="11"/>
    </location>
    <ligand>
        <name>CTP</name>
        <dbReference type="ChEBI" id="CHEBI:37563"/>
    </ligand>
</feature>
<feature type="binding site" evidence="11">
    <location>
        <position position="23"/>
    </location>
    <ligand>
        <name>Mg(2+)</name>
        <dbReference type="ChEBI" id="CHEBI:18420"/>
    </ligand>
</feature>
<name>A0ABT5L6H5_9ALTE</name>
<keyword evidence="6 11" id="KW-0547">Nucleotide-binding</keyword>
<gene>
    <name evidence="11" type="primary">cca</name>
    <name evidence="14" type="ORF">OIK42_17970</name>
</gene>
<dbReference type="EC" id="2.7.7.72" evidence="11"/>
<feature type="binding site" evidence="11">
    <location>
        <position position="21"/>
    </location>
    <ligand>
        <name>Mg(2+)</name>
        <dbReference type="ChEBI" id="CHEBI:18420"/>
    </ligand>
</feature>
<keyword evidence="5 11" id="KW-0479">Metal-binding</keyword>
<dbReference type="SUPFAM" id="SSF81891">
    <property type="entry name" value="Poly A polymerase C-terminal region-like"/>
    <property type="match status" value="1"/>
</dbReference>
<dbReference type="Gene3D" id="1.10.3090.10">
    <property type="entry name" value="cca-adding enzyme, domain 2"/>
    <property type="match status" value="1"/>
</dbReference>
<dbReference type="InterPro" id="IPR002646">
    <property type="entry name" value="PolA_pol_head_dom"/>
</dbReference>
<feature type="binding site" evidence="11">
    <location>
        <position position="91"/>
    </location>
    <ligand>
        <name>ATP</name>
        <dbReference type="ChEBI" id="CHEBI:30616"/>
    </ligand>
</feature>
<keyword evidence="4 11" id="KW-0548">Nucleotidyltransferase</keyword>
<comment type="catalytic activity">
    <reaction evidence="11">
        <text>a tRNA precursor + 2 CTP + ATP = a tRNA with a 3' CCA end + 3 diphosphate</text>
        <dbReference type="Rhea" id="RHEA:14433"/>
        <dbReference type="Rhea" id="RHEA-COMP:10465"/>
        <dbReference type="Rhea" id="RHEA-COMP:10468"/>
        <dbReference type="ChEBI" id="CHEBI:30616"/>
        <dbReference type="ChEBI" id="CHEBI:33019"/>
        <dbReference type="ChEBI" id="CHEBI:37563"/>
        <dbReference type="ChEBI" id="CHEBI:74896"/>
        <dbReference type="ChEBI" id="CHEBI:83071"/>
        <dbReference type="EC" id="2.7.7.72"/>
    </reaction>
</comment>